<dbReference type="Gene3D" id="3.30.479.30">
    <property type="entry name" value="Band 7 domain"/>
    <property type="match status" value="1"/>
</dbReference>
<evidence type="ECO:0000256" key="1">
    <source>
        <dbReference type="ARBA" id="ARBA00004167"/>
    </source>
</evidence>
<feature type="coiled-coil region" evidence="2">
    <location>
        <begin position="187"/>
        <end position="223"/>
    </location>
</feature>
<dbReference type="InterPro" id="IPR036013">
    <property type="entry name" value="Band_7/SPFH_dom_sf"/>
</dbReference>
<keyword evidence="3" id="KW-0732">Signal</keyword>
<dbReference type="PROSITE" id="PS51257">
    <property type="entry name" value="PROKAR_LIPOPROTEIN"/>
    <property type="match status" value="1"/>
</dbReference>
<comment type="caution">
    <text evidence="5">The sequence shown here is derived from an EMBL/GenBank/DDBJ whole genome shotgun (WGS) entry which is preliminary data.</text>
</comment>
<feature type="signal peptide" evidence="3">
    <location>
        <begin position="1"/>
        <end position="18"/>
    </location>
</feature>
<evidence type="ECO:0000313" key="6">
    <source>
        <dbReference type="Proteomes" id="UP000234456"/>
    </source>
</evidence>
<evidence type="ECO:0000256" key="2">
    <source>
        <dbReference type="SAM" id="Coils"/>
    </source>
</evidence>
<accession>A0A2N4TXX3</accession>
<reference evidence="5 6" key="1">
    <citation type="submission" date="2017-12" db="EMBL/GenBank/DDBJ databases">
        <title>Draft genome sequence of Ralstonia pickettii 52.</title>
        <authorList>
            <person name="Zheng B."/>
        </authorList>
    </citation>
    <scope>NUCLEOTIDE SEQUENCE [LARGE SCALE GENOMIC DNA]</scope>
    <source>
        <strain evidence="5 6">52</strain>
    </source>
</reference>
<dbReference type="GO" id="GO:0016020">
    <property type="term" value="C:membrane"/>
    <property type="evidence" value="ECO:0007669"/>
    <property type="project" value="UniProtKB-SubCell"/>
</dbReference>
<protein>
    <recommendedName>
        <fullName evidence="4">Band 7 domain-containing protein</fullName>
    </recommendedName>
</protein>
<dbReference type="EMBL" id="PKQE01000001">
    <property type="protein sequence ID" value="PLC44513.1"/>
    <property type="molecule type" value="Genomic_DNA"/>
</dbReference>
<dbReference type="InterPro" id="IPR001107">
    <property type="entry name" value="Band_7"/>
</dbReference>
<dbReference type="SUPFAM" id="SSF117892">
    <property type="entry name" value="Band 7/SPFH domain"/>
    <property type="match status" value="1"/>
</dbReference>
<proteinExistence type="predicted"/>
<evidence type="ECO:0000259" key="4">
    <source>
        <dbReference type="Pfam" id="PF01145"/>
    </source>
</evidence>
<dbReference type="RefSeq" id="WP_102064924.1">
    <property type="nucleotide sequence ID" value="NZ_PKQE01000001.1"/>
</dbReference>
<keyword evidence="2" id="KW-0175">Coiled coil</keyword>
<dbReference type="Proteomes" id="UP000234456">
    <property type="component" value="Unassembled WGS sequence"/>
</dbReference>
<name>A0A2N4TXX3_RALPI</name>
<comment type="subcellular location">
    <subcellularLocation>
        <location evidence="1">Membrane</location>
        <topology evidence="1">Single-pass membrane protein</topology>
    </subcellularLocation>
</comment>
<evidence type="ECO:0000256" key="3">
    <source>
        <dbReference type="SAM" id="SignalP"/>
    </source>
</evidence>
<gene>
    <name evidence="5" type="ORF">C0Q88_07485</name>
</gene>
<dbReference type="Pfam" id="PF01145">
    <property type="entry name" value="Band_7"/>
    <property type="match status" value="1"/>
</dbReference>
<dbReference type="AlphaFoldDB" id="A0A2N4TXX3"/>
<evidence type="ECO:0000313" key="5">
    <source>
        <dbReference type="EMBL" id="PLC44513.1"/>
    </source>
</evidence>
<dbReference type="OrthoDB" id="9148958at2"/>
<feature type="chain" id="PRO_5014742860" description="Band 7 domain-containing protein" evidence="3">
    <location>
        <begin position="19"/>
        <end position="274"/>
    </location>
</feature>
<organism evidence="5 6">
    <name type="scientific">Ralstonia pickettii</name>
    <name type="common">Burkholderia pickettii</name>
    <dbReference type="NCBI Taxonomy" id="329"/>
    <lineage>
        <taxon>Bacteria</taxon>
        <taxon>Pseudomonadati</taxon>
        <taxon>Pseudomonadota</taxon>
        <taxon>Betaproteobacteria</taxon>
        <taxon>Burkholderiales</taxon>
        <taxon>Burkholderiaceae</taxon>
        <taxon>Ralstonia</taxon>
    </lineage>
</organism>
<feature type="domain" description="Band 7" evidence="4">
    <location>
        <begin position="22"/>
        <end position="213"/>
    </location>
</feature>
<sequence length="274" mass="30031">MKKLFIGLALLFSLALTGCGGTINTGNVGVRTSFGKVDPQEVHEGIYLALFSHVDEYTAKETSIELENLQPRARDNLTLKDLDATVYYKTNPSKIAEFVSTHSGQSAQLKGEHFYRAGYFLVQNIAKGQLSDEVSKLDSLTLHQNRQKLEDAVRVSVQAELDKDPSVRGTFEITRVVVRTVMTDPTIEDAIRQAVSAQKQLEAKEKQIEIAKKDAEIEKTRASGKAAANAALNQTLTKDYLQHEYNEALLACAQRAGCTMIVGSAGNTLLNVGK</sequence>